<name>A0A1N6EMB6_9BACT</name>
<dbReference type="InterPro" id="IPR025508">
    <property type="entry name" value="DUF4395"/>
</dbReference>
<protein>
    <recommendedName>
        <fullName evidence="2">DUF4395 domain-containing protein</fullName>
    </recommendedName>
</protein>
<feature type="transmembrane region" description="Helical" evidence="1">
    <location>
        <begin position="126"/>
        <end position="148"/>
    </location>
</feature>
<keyword evidence="4" id="KW-1185">Reference proteome</keyword>
<feature type="domain" description="DUF4395" evidence="2">
    <location>
        <begin position="37"/>
        <end position="156"/>
    </location>
</feature>
<organism evidence="3 4">
    <name type="scientific">Algoriphagus halophilus</name>
    <dbReference type="NCBI Taxonomy" id="226505"/>
    <lineage>
        <taxon>Bacteria</taxon>
        <taxon>Pseudomonadati</taxon>
        <taxon>Bacteroidota</taxon>
        <taxon>Cytophagia</taxon>
        <taxon>Cytophagales</taxon>
        <taxon>Cyclobacteriaceae</taxon>
        <taxon>Algoriphagus</taxon>
    </lineage>
</organism>
<feature type="transmembrane region" description="Helical" evidence="1">
    <location>
        <begin position="101"/>
        <end position="120"/>
    </location>
</feature>
<dbReference type="Pfam" id="PF14340">
    <property type="entry name" value="DUF4395"/>
    <property type="match status" value="1"/>
</dbReference>
<reference evidence="4" key="1">
    <citation type="submission" date="2016-11" db="EMBL/GenBank/DDBJ databases">
        <authorList>
            <person name="Varghese N."/>
            <person name="Submissions S."/>
        </authorList>
    </citation>
    <scope>NUCLEOTIDE SEQUENCE [LARGE SCALE GENOMIC DNA]</scope>
    <source>
        <strain evidence="4">DSM 15292</strain>
    </source>
</reference>
<dbReference type="Proteomes" id="UP000185221">
    <property type="component" value="Unassembled WGS sequence"/>
</dbReference>
<feature type="transmembrane region" description="Helical" evidence="1">
    <location>
        <begin position="38"/>
        <end position="56"/>
    </location>
</feature>
<dbReference type="EMBL" id="FSRC01000001">
    <property type="protein sequence ID" value="SIN84145.1"/>
    <property type="molecule type" value="Genomic_DNA"/>
</dbReference>
<keyword evidence="1" id="KW-1133">Transmembrane helix</keyword>
<sequence length="162" mass="17891">MATKQQELSRARIKRLKAQGYLNHTDGEICELAFGHRFALISCTTLVGIGVAAANVPILVGMAFVALGGIILPYHPFDYIYNYFLSSPLKRRKIPPRSKQLKFACTIAAIGLSLTAWLFYHGQNLAGYLVGGSLFLVALTVSTTDFCIPSKIYNFLFKVKVE</sequence>
<proteinExistence type="predicted"/>
<dbReference type="RefSeq" id="WP_074224950.1">
    <property type="nucleotide sequence ID" value="NZ_FSRC01000001.1"/>
</dbReference>
<evidence type="ECO:0000259" key="2">
    <source>
        <dbReference type="Pfam" id="PF14340"/>
    </source>
</evidence>
<evidence type="ECO:0000313" key="4">
    <source>
        <dbReference type="Proteomes" id="UP000185221"/>
    </source>
</evidence>
<evidence type="ECO:0000313" key="3">
    <source>
        <dbReference type="EMBL" id="SIN84145.1"/>
    </source>
</evidence>
<keyword evidence="1" id="KW-0472">Membrane</keyword>
<dbReference type="AlphaFoldDB" id="A0A1N6EMB6"/>
<keyword evidence="1" id="KW-0812">Transmembrane</keyword>
<feature type="transmembrane region" description="Helical" evidence="1">
    <location>
        <begin position="62"/>
        <end position="81"/>
    </location>
</feature>
<gene>
    <name evidence="3" type="ORF">SAMN05444394_2303</name>
</gene>
<dbReference type="OrthoDB" id="1494512at2"/>
<evidence type="ECO:0000256" key="1">
    <source>
        <dbReference type="SAM" id="Phobius"/>
    </source>
</evidence>
<accession>A0A1N6EMB6</accession>